<dbReference type="Gene3D" id="1.20.1250.20">
    <property type="entry name" value="MFS general substrate transporter like domains"/>
    <property type="match status" value="1"/>
</dbReference>
<dbReference type="GO" id="GO:0005886">
    <property type="term" value="C:plasma membrane"/>
    <property type="evidence" value="ECO:0007669"/>
    <property type="project" value="UniProtKB-SubCell"/>
</dbReference>
<accession>A0A1I7H2M7</accession>
<dbReference type="InterPro" id="IPR051084">
    <property type="entry name" value="H+-coupled_symporters"/>
</dbReference>
<keyword evidence="3" id="KW-1003">Cell membrane</keyword>
<evidence type="ECO:0000313" key="12">
    <source>
        <dbReference type="Proteomes" id="UP000183656"/>
    </source>
</evidence>
<gene>
    <name evidence="11" type="ORF">SAMN04489707_100841</name>
</gene>
<feature type="compositionally biased region" description="Polar residues" evidence="8">
    <location>
        <begin position="15"/>
        <end position="26"/>
    </location>
</feature>
<feature type="region of interest" description="Disordered" evidence="8">
    <location>
        <begin position="1"/>
        <end position="26"/>
    </location>
</feature>
<dbReference type="InterPro" id="IPR005829">
    <property type="entry name" value="Sugar_transporter_CS"/>
</dbReference>
<sequence>MGVQNSSMGDVALPPTSQRVSNNSTAATSKVQPRVVAATVAGNALEFFDFTTYAFFAVYIGQTFFPADEPLVTVMLSVAVFGVGFITRPLGGLLIGAFADRAGRKPAMLLTIALITVGTIGMALTPSYASIGLAAPIIVIACRLVQGLALGGEVGPSTTYLIEIAPQGRRGLYGSWQLASQGIASLAAGVVGIVLTLALSKEQMLAWGWRIPFLLGLALIPIAVFLRRHMPESLEQPTHSGPIKSPLADIRHHLRPIMLALMVILGVTISTYAAIYMTTYAVTTLKLSATIAMSATIVFGVATWAGALLGGWLSDLYGRKPVMLWARVALFVLVYPAYMLLIEHTSVATLALATALLALLTGIGGAPTLVAIPELFPGHVRALGLSIAYAFGVALFGGTAQLVITWLIKVTDNPAAPAVYVLITSLIAIVGILLMRETGGDKELQK</sequence>
<dbReference type="SUPFAM" id="SSF103473">
    <property type="entry name" value="MFS general substrate transporter"/>
    <property type="match status" value="1"/>
</dbReference>
<evidence type="ECO:0000256" key="3">
    <source>
        <dbReference type="ARBA" id="ARBA00022475"/>
    </source>
</evidence>
<feature type="transmembrane region" description="Helical" evidence="9">
    <location>
        <begin position="347"/>
        <end position="370"/>
    </location>
</feature>
<dbReference type="PROSITE" id="PS00217">
    <property type="entry name" value="SUGAR_TRANSPORT_2"/>
    <property type="match status" value="1"/>
</dbReference>
<dbReference type="PROSITE" id="PS00216">
    <property type="entry name" value="SUGAR_TRANSPORT_1"/>
    <property type="match status" value="2"/>
</dbReference>
<dbReference type="PROSITE" id="PS50850">
    <property type="entry name" value="MFS"/>
    <property type="match status" value="1"/>
</dbReference>
<feature type="transmembrane region" description="Helical" evidence="9">
    <location>
        <begin position="382"/>
        <end position="408"/>
    </location>
</feature>
<dbReference type="GO" id="GO:0015293">
    <property type="term" value="F:symporter activity"/>
    <property type="evidence" value="ECO:0007669"/>
    <property type="project" value="UniProtKB-KW"/>
</dbReference>
<dbReference type="InterPro" id="IPR005828">
    <property type="entry name" value="MFS_sugar_transport-like"/>
</dbReference>
<dbReference type="FunFam" id="1.20.1250.20:FF:000001">
    <property type="entry name" value="Dicarboxylate MFS transporter"/>
    <property type="match status" value="1"/>
</dbReference>
<evidence type="ECO:0000256" key="8">
    <source>
        <dbReference type="SAM" id="MobiDB-lite"/>
    </source>
</evidence>
<evidence type="ECO:0000259" key="10">
    <source>
        <dbReference type="PROSITE" id="PS50850"/>
    </source>
</evidence>
<evidence type="ECO:0000256" key="4">
    <source>
        <dbReference type="ARBA" id="ARBA00022692"/>
    </source>
</evidence>
<dbReference type="PANTHER" id="PTHR43528:SF3">
    <property type="entry name" value="CITRATE-PROTON SYMPORTER"/>
    <property type="match status" value="1"/>
</dbReference>
<feature type="transmembrane region" description="Helical" evidence="9">
    <location>
        <begin position="414"/>
        <end position="435"/>
    </location>
</feature>
<evidence type="ECO:0000256" key="5">
    <source>
        <dbReference type="ARBA" id="ARBA00022847"/>
    </source>
</evidence>
<keyword evidence="12" id="KW-1185">Reference proteome</keyword>
<evidence type="ECO:0000256" key="2">
    <source>
        <dbReference type="ARBA" id="ARBA00022448"/>
    </source>
</evidence>
<keyword evidence="5" id="KW-0769">Symport</keyword>
<keyword evidence="2" id="KW-0813">Transport</keyword>
<evidence type="ECO:0000256" key="6">
    <source>
        <dbReference type="ARBA" id="ARBA00022989"/>
    </source>
</evidence>
<dbReference type="OrthoDB" id="6766492at2"/>
<dbReference type="PANTHER" id="PTHR43528">
    <property type="entry name" value="ALPHA-KETOGLUTARATE PERMEASE"/>
    <property type="match status" value="1"/>
</dbReference>
<dbReference type="EMBL" id="FPBX01000008">
    <property type="protein sequence ID" value="SFU54948.1"/>
    <property type="molecule type" value="Genomic_DNA"/>
</dbReference>
<feature type="transmembrane region" description="Helical" evidence="9">
    <location>
        <begin position="172"/>
        <end position="195"/>
    </location>
</feature>
<feature type="domain" description="Major facilitator superfamily (MFS) profile" evidence="10">
    <location>
        <begin position="35"/>
        <end position="443"/>
    </location>
</feature>
<dbReference type="Pfam" id="PF00083">
    <property type="entry name" value="Sugar_tr"/>
    <property type="match status" value="2"/>
</dbReference>
<dbReference type="AlphaFoldDB" id="A0A1I7H2M7"/>
<evidence type="ECO:0000256" key="9">
    <source>
        <dbReference type="SAM" id="Phobius"/>
    </source>
</evidence>
<feature type="transmembrane region" description="Helical" evidence="9">
    <location>
        <begin position="107"/>
        <end position="125"/>
    </location>
</feature>
<keyword evidence="4 9" id="KW-0812">Transmembrane</keyword>
<evidence type="ECO:0000313" key="11">
    <source>
        <dbReference type="EMBL" id="SFU54948.1"/>
    </source>
</evidence>
<organism evidence="11 12">
    <name type="scientific">Paenacidovorax caeni</name>
    <dbReference type="NCBI Taxonomy" id="343013"/>
    <lineage>
        <taxon>Bacteria</taxon>
        <taxon>Pseudomonadati</taxon>
        <taxon>Pseudomonadota</taxon>
        <taxon>Betaproteobacteria</taxon>
        <taxon>Burkholderiales</taxon>
        <taxon>Comamonadaceae</taxon>
        <taxon>Paenacidovorax</taxon>
    </lineage>
</organism>
<reference evidence="11 12" key="1">
    <citation type="submission" date="2016-10" db="EMBL/GenBank/DDBJ databases">
        <authorList>
            <person name="de Groot N.N."/>
        </authorList>
    </citation>
    <scope>NUCLEOTIDE SEQUENCE [LARGE SCALE GENOMIC DNA]</scope>
    <source>
        <strain evidence="11 12">R-24608</strain>
    </source>
</reference>
<protein>
    <submittedName>
        <fullName evidence="11">Predicted arabinose efflux permease, MFS family</fullName>
    </submittedName>
</protein>
<feature type="transmembrane region" description="Helical" evidence="9">
    <location>
        <begin position="71"/>
        <end position="95"/>
    </location>
</feature>
<evidence type="ECO:0000256" key="7">
    <source>
        <dbReference type="ARBA" id="ARBA00023136"/>
    </source>
</evidence>
<evidence type="ECO:0000256" key="1">
    <source>
        <dbReference type="ARBA" id="ARBA00004651"/>
    </source>
</evidence>
<name>A0A1I7H2M7_9BURK</name>
<dbReference type="Proteomes" id="UP000183656">
    <property type="component" value="Unassembled WGS sequence"/>
</dbReference>
<feature type="transmembrane region" description="Helical" evidence="9">
    <location>
        <begin position="289"/>
        <end position="312"/>
    </location>
</feature>
<feature type="transmembrane region" description="Helical" evidence="9">
    <location>
        <begin position="257"/>
        <end position="277"/>
    </location>
</feature>
<comment type="subcellular location">
    <subcellularLocation>
        <location evidence="1">Cell membrane</location>
        <topology evidence="1">Multi-pass membrane protein</topology>
    </subcellularLocation>
</comment>
<feature type="transmembrane region" description="Helical" evidence="9">
    <location>
        <begin position="207"/>
        <end position="226"/>
    </location>
</feature>
<dbReference type="STRING" id="343013.SAMN04489707_100841"/>
<dbReference type="InterPro" id="IPR036259">
    <property type="entry name" value="MFS_trans_sf"/>
</dbReference>
<keyword evidence="6 9" id="KW-1133">Transmembrane helix</keyword>
<feature type="transmembrane region" description="Helical" evidence="9">
    <location>
        <begin position="324"/>
        <end position="341"/>
    </location>
</feature>
<keyword evidence="7 9" id="KW-0472">Membrane</keyword>
<dbReference type="InterPro" id="IPR020846">
    <property type="entry name" value="MFS_dom"/>
</dbReference>
<proteinExistence type="predicted"/>